<evidence type="ECO:0000313" key="2">
    <source>
        <dbReference type="EMBL" id="MBX68188.1"/>
    </source>
</evidence>
<sequence>MRDITMSFKWLITPKVQCTQINNQSFVQSTKTLQHTKDTIVEDLKEKKKTTIFLALISLRLFISLLIIFLLANNM</sequence>
<organism evidence="2">
    <name type="scientific">Rhizophora mucronata</name>
    <name type="common">Asiatic mangrove</name>
    <dbReference type="NCBI Taxonomy" id="61149"/>
    <lineage>
        <taxon>Eukaryota</taxon>
        <taxon>Viridiplantae</taxon>
        <taxon>Streptophyta</taxon>
        <taxon>Embryophyta</taxon>
        <taxon>Tracheophyta</taxon>
        <taxon>Spermatophyta</taxon>
        <taxon>Magnoliopsida</taxon>
        <taxon>eudicotyledons</taxon>
        <taxon>Gunneridae</taxon>
        <taxon>Pentapetalae</taxon>
        <taxon>rosids</taxon>
        <taxon>fabids</taxon>
        <taxon>Malpighiales</taxon>
        <taxon>Rhizophoraceae</taxon>
        <taxon>Rhizophora</taxon>
    </lineage>
</organism>
<evidence type="ECO:0000256" key="1">
    <source>
        <dbReference type="SAM" id="Phobius"/>
    </source>
</evidence>
<proteinExistence type="predicted"/>
<reference evidence="2" key="1">
    <citation type="submission" date="2018-02" db="EMBL/GenBank/DDBJ databases">
        <title>Rhizophora mucronata_Transcriptome.</title>
        <authorList>
            <person name="Meera S.P."/>
            <person name="Sreeshan A."/>
            <person name="Augustine A."/>
        </authorList>
    </citation>
    <scope>NUCLEOTIDE SEQUENCE</scope>
    <source>
        <tissue evidence="2">Leaf</tissue>
    </source>
</reference>
<name>A0A2P2QMJ2_RHIMU</name>
<keyword evidence="1" id="KW-0472">Membrane</keyword>
<keyword evidence="1" id="KW-1133">Transmembrane helix</keyword>
<dbReference type="AlphaFoldDB" id="A0A2P2QMJ2"/>
<protein>
    <submittedName>
        <fullName evidence="2">Uncharacterized protein</fullName>
    </submittedName>
</protein>
<accession>A0A2P2QMJ2</accession>
<keyword evidence="1" id="KW-0812">Transmembrane</keyword>
<dbReference type="EMBL" id="GGEC01087704">
    <property type="protein sequence ID" value="MBX68188.1"/>
    <property type="molecule type" value="Transcribed_RNA"/>
</dbReference>
<feature type="transmembrane region" description="Helical" evidence="1">
    <location>
        <begin position="52"/>
        <end position="72"/>
    </location>
</feature>